<sequence>MRPREESEEIQISKIHIEGAALQGNEIGRREPDS</sequence>
<feature type="region of interest" description="Disordered" evidence="1">
    <location>
        <begin position="1"/>
        <end position="34"/>
    </location>
</feature>
<evidence type="ECO:0000313" key="3">
    <source>
        <dbReference type="Proteomes" id="UP001154282"/>
    </source>
</evidence>
<dbReference type="EMBL" id="CAMGYJ010000005">
    <property type="protein sequence ID" value="CAI0420602.1"/>
    <property type="molecule type" value="Genomic_DNA"/>
</dbReference>
<proteinExistence type="predicted"/>
<dbReference type="AlphaFoldDB" id="A0AAV0KFW1"/>
<name>A0AAV0KFW1_9ROSI</name>
<organism evidence="2 3">
    <name type="scientific">Linum tenue</name>
    <dbReference type="NCBI Taxonomy" id="586396"/>
    <lineage>
        <taxon>Eukaryota</taxon>
        <taxon>Viridiplantae</taxon>
        <taxon>Streptophyta</taxon>
        <taxon>Embryophyta</taxon>
        <taxon>Tracheophyta</taxon>
        <taxon>Spermatophyta</taxon>
        <taxon>Magnoliopsida</taxon>
        <taxon>eudicotyledons</taxon>
        <taxon>Gunneridae</taxon>
        <taxon>Pentapetalae</taxon>
        <taxon>rosids</taxon>
        <taxon>fabids</taxon>
        <taxon>Malpighiales</taxon>
        <taxon>Linaceae</taxon>
        <taxon>Linum</taxon>
    </lineage>
</organism>
<comment type="caution">
    <text evidence="2">The sequence shown here is derived from an EMBL/GenBank/DDBJ whole genome shotgun (WGS) entry which is preliminary data.</text>
</comment>
<gene>
    <name evidence="2" type="ORF">LITE_LOCUS18434</name>
</gene>
<keyword evidence="3" id="KW-1185">Reference proteome</keyword>
<reference evidence="2" key="1">
    <citation type="submission" date="2022-08" db="EMBL/GenBank/DDBJ databases">
        <authorList>
            <person name="Gutierrez-Valencia J."/>
        </authorList>
    </citation>
    <scope>NUCLEOTIDE SEQUENCE</scope>
</reference>
<dbReference type="Proteomes" id="UP001154282">
    <property type="component" value="Unassembled WGS sequence"/>
</dbReference>
<evidence type="ECO:0000313" key="2">
    <source>
        <dbReference type="EMBL" id="CAI0420602.1"/>
    </source>
</evidence>
<evidence type="ECO:0000256" key="1">
    <source>
        <dbReference type="SAM" id="MobiDB-lite"/>
    </source>
</evidence>
<accession>A0AAV0KFW1</accession>
<protein>
    <submittedName>
        <fullName evidence="2">Uncharacterized protein</fullName>
    </submittedName>
</protein>